<dbReference type="Gene3D" id="2.10.70.10">
    <property type="entry name" value="Complement Module, domain 1"/>
    <property type="match status" value="1"/>
</dbReference>
<evidence type="ECO:0000256" key="1">
    <source>
        <dbReference type="ARBA" id="ARBA00023157"/>
    </source>
</evidence>
<dbReference type="CDD" id="cd00033">
    <property type="entry name" value="CCP"/>
    <property type="match status" value="1"/>
</dbReference>
<name>A0A0L7L6A1_OPEBR</name>
<dbReference type="InterPro" id="IPR035976">
    <property type="entry name" value="Sushi/SCR/CCP_sf"/>
</dbReference>
<feature type="non-terminal residue" evidence="4">
    <location>
        <position position="108"/>
    </location>
</feature>
<dbReference type="Proteomes" id="UP000037510">
    <property type="component" value="Unassembled WGS sequence"/>
</dbReference>
<evidence type="ECO:0000259" key="3">
    <source>
        <dbReference type="PROSITE" id="PS50923"/>
    </source>
</evidence>
<comment type="caution">
    <text evidence="4">The sequence shown here is derived from an EMBL/GenBank/DDBJ whole genome shotgun (WGS) entry which is preliminary data.</text>
</comment>
<proteinExistence type="predicted"/>
<evidence type="ECO:0000313" key="4">
    <source>
        <dbReference type="EMBL" id="KOB70982.1"/>
    </source>
</evidence>
<dbReference type="Gene3D" id="2.40.128.620">
    <property type="match status" value="1"/>
</dbReference>
<sequence length="108" mass="11406">MSATHYCDGARDCADGSEETNDACATNSGSEFRSEAVSLRVASLPCILPPYPEHGAYSTDIAGAEPGQGYDRVTLSDVTCERGYVARGSTSREFSCSLGVWTGTVPRC</sequence>
<dbReference type="SUPFAM" id="SSF57535">
    <property type="entry name" value="Complement control module/SCR domain"/>
    <property type="match status" value="1"/>
</dbReference>
<dbReference type="InterPro" id="IPR000436">
    <property type="entry name" value="Sushi_SCR_CCP_dom"/>
</dbReference>
<keyword evidence="1" id="KW-1015">Disulfide bond</keyword>
<evidence type="ECO:0000256" key="2">
    <source>
        <dbReference type="PROSITE-ProRule" id="PRU00302"/>
    </source>
</evidence>
<keyword evidence="2" id="KW-0768">Sushi</keyword>
<feature type="domain" description="Sushi" evidence="3">
    <location>
        <begin position="44"/>
        <end position="108"/>
    </location>
</feature>
<dbReference type="PROSITE" id="PS50923">
    <property type="entry name" value="SUSHI"/>
    <property type="match status" value="1"/>
</dbReference>
<comment type="caution">
    <text evidence="2">Lacks conserved residue(s) required for the propagation of feature annotation.</text>
</comment>
<evidence type="ECO:0000313" key="5">
    <source>
        <dbReference type="Proteomes" id="UP000037510"/>
    </source>
</evidence>
<keyword evidence="5" id="KW-1185">Reference proteome</keyword>
<accession>A0A0L7L6A1</accession>
<dbReference type="EMBL" id="JTDY01002664">
    <property type="protein sequence ID" value="KOB70982.1"/>
    <property type="molecule type" value="Genomic_DNA"/>
</dbReference>
<protein>
    <submittedName>
        <fullName evidence="4">Pattern recognition serine proteinase</fullName>
    </submittedName>
</protein>
<gene>
    <name evidence="4" type="ORF">OBRU01_14768</name>
</gene>
<organism evidence="4 5">
    <name type="scientific">Operophtera brumata</name>
    <name type="common">Winter moth</name>
    <name type="synonym">Phalaena brumata</name>
    <dbReference type="NCBI Taxonomy" id="104452"/>
    <lineage>
        <taxon>Eukaryota</taxon>
        <taxon>Metazoa</taxon>
        <taxon>Ecdysozoa</taxon>
        <taxon>Arthropoda</taxon>
        <taxon>Hexapoda</taxon>
        <taxon>Insecta</taxon>
        <taxon>Pterygota</taxon>
        <taxon>Neoptera</taxon>
        <taxon>Endopterygota</taxon>
        <taxon>Lepidoptera</taxon>
        <taxon>Glossata</taxon>
        <taxon>Ditrysia</taxon>
        <taxon>Geometroidea</taxon>
        <taxon>Geometridae</taxon>
        <taxon>Larentiinae</taxon>
        <taxon>Operophtera</taxon>
    </lineage>
</organism>
<reference evidence="4 5" key="1">
    <citation type="journal article" date="2015" name="Genome Biol. Evol.">
        <title>The genome of winter moth (Operophtera brumata) provides a genomic perspective on sexual dimorphism and phenology.</title>
        <authorList>
            <person name="Derks M.F."/>
            <person name="Smit S."/>
            <person name="Salis L."/>
            <person name="Schijlen E."/>
            <person name="Bossers A."/>
            <person name="Mateman C."/>
            <person name="Pijl A.S."/>
            <person name="de Ridder D."/>
            <person name="Groenen M.A."/>
            <person name="Visser M.E."/>
            <person name="Megens H.J."/>
        </authorList>
    </citation>
    <scope>NUCLEOTIDE SEQUENCE [LARGE SCALE GENOMIC DNA]</scope>
    <source>
        <strain evidence="4">WM2013NL</strain>
        <tissue evidence="4">Head and thorax</tissue>
    </source>
</reference>
<dbReference type="AlphaFoldDB" id="A0A0L7L6A1"/>